<evidence type="ECO:0000256" key="1">
    <source>
        <dbReference type="SAM" id="Coils"/>
    </source>
</evidence>
<dbReference type="EMBL" id="DSRD01000663">
    <property type="protein sequence ID" value="HGW94721.1"/>
    <property type="molecule type" value="Genomic_DNA"/>
</dbReference>
<reference evidence="2" key="1">
    <citation type="journal article" date="2020" name="mSystems">
        <title>Genome- and Community-Level Interaction Insights into Carbon Utilization and Element Cycling Functions of Hydrothermarchaeota in Hydrothermal Sediment.</title>
        <authorList>
            <person name="Zhou Z."/>
            <person name="Liu Y."/>
            <person name="Xu W."/>
            <person name="Pan J."/>
            <person name="Luo Z.H."/>
            <person name="Li M."/>
        </authorList>
    </citation>
    <scope>NUCLEOTIDE SEQUENCE [LARGE SCALE GENOMIC DNA]</scope>
    <source>
        <strain evidence="2">SpSt-402</strain>
    </source>
</reference>
<protein>
    <submittedName>
        <fullName evidence="2">Uncharacterized protein</fullName>
    </submittedName>
</protein>
<proteinExistence type="predicted"/>
<dbReference type="AlphaFoldDB" id="A0A832H3M7"/>
<name>A0A832H3M7_9CYAN</name>
<keyword evidence="1" id="KW-0175">Coiled coil</keyword>
<feature type="coiled-coil region" evidence="1">
    <location>
        <begin position="5"/>
        <end position="36"/>
    </location>
</feature>
<gene>
    <name evidence="2" type="ORF">ENR47_10630</name>
</gene>
<evidence type="ECO:0000313" key="2">
    <source>
        <dbReference type="EMBL" id="HGW94721.1"/>
    </source>
</evidence>
<sequence>MSDRLDRIEAILERIAEKQEETQQQINSNARAIEANSNAIVELRLSLREEVESMVGMIAYLAEQAEQDRVEFRAAVQQAQDGLHRRFSGNGHGDTNP</sequence>
<organism evidence="2">
    <name type="scientific">Oscillatoriales cyanobacterium SpSt-402</name>
    <dbReference type="NCBI Taxonomy" id="2282168"/>
    <lineage>
        <taxon>Bacteria</taxon>
        <taxon>Bacillati</taxon>
        <taxon>Cyanobacteriota</taxon>
        <taxon>Cyanophyceae</taxon>
        <taxon>Oscillatoriophycideae</taxon>
        <taxon>Oscillatoriales</taxon>
    </lineage>
</organism>
<comment type="caution">
    <text evidence="2">The sequence shown here is derived from an EMBL/GenBank/DDBJ whole genome shotgun (WGS) entry which is preliminary data.</text>
</comment>
<accession>A0A832H3M7</accession>